<name>D8LBB4_ECTSI</name>
<dbReference type="PROSITE" id="PS50127">
    <property type="entry name" value="UBC_2"/>
    <property type="match status" value="1"/>
</dbReference>
<dbReference type="InterPro" id="IPR019474">
    <property type="entry name" value="Ub_conjug_fac_E4_core"/>
</dbReference>
<evidence type="ECO:0000313" key="7">
    <source>
        <dbReference type="Proteomes" id="UP000002630"/>
    </source>
</evidence>
<dbReference type="SUPFAM" id="SSF54495">
    <property type="entry name" value="UBC-like"/>
    <property type="match status" value="1"/>
</dbReference>
<evidence type="ECO:0000256" key="4">
    <source>
        <dbReference type="SAM" id="Phobius"/>
    </source>
</evidence>
<dbReference type="InterPro" id="IPR016135">
    <property type="entry name" value="UBQ-conjugating_enzyme/RWD"/>
</dbReference>
<feature type="transmembrane region" description="Helical" evidence="4">
    <location>
        <begin position="12"/>
        <end position="32"/>
    </location>
</feature>
<dbReference type="SMART" id="SM00212">
    <property type="entry name" value="UBCc"/>
    <property type="match status" value="1"/>
</dbReference>
<dbReference type="GO" id="GO:0006511">
    <property type="term" value="P:ubiquitin-dependent protein catabolic process"/>
    <property type="evidence" value="ECO:0007669"/>
    <property type="project" value="InterPro"/>
</dbReference>
<feature type="region of interest" description="Disordered" evidence="3">
    <location>
        <begin position="1439"/>
        <end position="1470"/>
    </location>
</feature>
<feature type="compositionally biased region" description="Basic and acidic residues" evidence="3">
    <location>
        <begin position="807"/>
        <end position="817"/>
    </location>
</feature>
<keyword evidence="7" id="KW-1185">Reference proteome</keyword>
<dbReference type="Pfam" id="PF10408">
    <property type="entry name" value="Ufd2P_core"/>
    <property type="match status" value="1"/>
</dbReference>
<keyword evidence="2" id="KW-0833">Ubl conjugation pathway</keyword>
<dbReference type="Gene3D" id="3.10.110.10">
    <property type="entry name" value="Ubiquitin Conjugating Enzyme"/>
    <property type="match status" value="1"/>
</dbReference>
<feature type="compositionally biased region" description="Low complexity" evidence="3">
    <location>
        <begin position="240"/>
        <end position="272"/>
    </location>
</feature>
<feature type="compositionally biased region" description="Low complexity" evidence="3">
    <location>
        <begin position="300"/>
        <end position="318"/>
    </location>
</feature>
<feature type="compositionally biased region" description="Polar residues" evidence="3">
    <location>
        <begin position="220"/>
        <end position="229"/>
    </location>
</feature>
<keyword evidence="4" id="KW-0472">Membrane</keyword>
<dbReference type="GO" id="GO:0034450">
    <property type="term" value="F:ubiquitin-ubiquitin ligase activity"/>
    <property type="evidence" value="ECO:0007669"/>
    <property type="project" value="InterPro"/>
</dbReference>
<dbReference type="InterPro" id="IPR000608">
    <property type="entry name" value="UBC"/>
</dbReference>
<evidence type="ECO:0000256" key="3">
    <source>
        <dbReference type="SAM" id="MobiDB-lite"/>
    </source>
</evidence>
<dbReference type="GO" id="GO:0000151">
    <property type="term" value="C:ubiquitin ligase complex"/>
    <property type="evidence" value="ECO:0007669"/>
    <property type="project" value="InterPro"/>
</dbReference>
<dbReference type="PANTHER" id="PTHR46116">
    <property type="entry name" value="(E3-INDEPENDENT) E2 UBIQUITIN-CONJUGATING ENZYME"/>
    <property type="match status" value="1"/>
</dbReference>
<protein>
    <recommendedName>
        <fullName evidence="5">UBC core domain-containing protein</fullName>
    </recommendedName>
</protein>
<gene>
    <name evidence="6" type="ORF">Esi_0000_0354</name>
</gene>
<dbReference type="Proteomes" id="UP000002630">
    <property type="component" value="Linkage Group LG01"/>
</dbReference>
<evidence type="ECO:0000313" key="6">
    <source>
        <dbReference type="EMBL" id="CBN76623.1"/>
    </source>
</evidence>
<sequence length="1762" mass="184666">MASLPGNGVARTFLDMGVLGVLLVGAALVILVRTTWKKKRDESVAEPAVDTAELRRKRMAMLGSQVNSTPIERRATATTTNSDPKAKHTPKKRVSRTKRTDALVHVEPEKKVNTVASRSELRNKREAFVAAATLPPADSGSASQRDEDSNADLAETEQPPCISASAPMTTSLEGSRPGQPSDVPEPQPSSPAAAPAAVATPAPETPPSATETEQLPCISASASMATSLEGSRPGRPSDVPEPQLSSPAAAPAAVATPAPETPPSATETEQPPCISASAPMTTSLEGSRPGRPSDVPESQPSSPTAAPAAVATPLATGPAPTPPPPPPNLPGWMQLSELLELLESGARPAYEALTGIVCVDVVGNDLTWRSRGDGPAGPDTTAGVCRRWWDAAWGAGEVEAARVAADVLGLHLDAMQDDIFSSADEQGGALLLAFLGTSPSPLMVRHVFLGNPSAARASLRLAVAVLREVRGEAASPGAQVPAGRRGTRATAASANATAWADTARRLEAWQPLEGLESLERLLRSAAGAAALAAVLGLEARREYAHGAELEAESVLGPLLGGLSCVLTLNEHLRAAQENAGANPYSSGSPSLGNQMTQQLEEEAWKRVPAAHKLARRLAVLRKPGPRAHNAAVHEFNASVETAARNRQSFVALVEGTLVKAMTTKGVARESKSDVCAWLSKAIFLHEGLPEMCDDHSAPELLGGEGSTCASSGFLMSFSALLLRMGVGLFSSVCPKSMGLVEIDYVEGGSVNWSSGLPAASIDDDDDPDDCEGDEEVGHGDGNVGGGVAVAAEATPPHESGGVEEEKDGGAGEPRESSGEAAAAATICGSGDDVGNEVASAAAAAAADDEGEEEEREQEEPPRRGFSFATELFFLTHRALQVIISPLDRRRGEMRKRISDIALARTGLSLSGDGDAEGEDEAGRGTAGVALKIFKEANSAISLAWSVEGFSSDAVTGHACQLALFSASWLELYIGEGNATSSSNCLRSPSGAPLPVAAAEGSASAAAAAATSVSKIAPPLIETICASWVRGASNGRDEQFLSRRAAEDAATFCGKIMERVDLRLSPVTQNKLVGVLETLIQTGTWALENDRRGRRGSSRNGPVARSGGFSGSMYWGNRRGYAGAILDSGELRTSLPRQLMRLYASVQQIEGMAATEYIGYFKFSVRVRVGTILLQLWSHPLGEPRQVILDLVRASMATSTTAASTPPSPDVATATGGVSMSGGGGGGGGRTMTAETAPADARPLATEFFISAFDTINYFFNLALDHLRDGVIEERGNGGRSLDAGHEHWHKYMSDRKQVVSALKNMTVPVLTLLTTLGEEKEVMDALRIGELGARSAALLSGMLRSLYGEESAAFAVADPNAWGFDKAELGGMACDLLVGLTAHGDAAPTRAFAAALHHADSEFDGRLLEAVAAGEGGAGLGGTPALARLTRALEAADEDRRKMEEEQAAAAAVAGEGGQGSGGSGDPFEGVPEVAADDEELVREYGDAIADLVHTQVESLSPGHYFDSRREGSTLTHPRKVATETMRKLPRMLPNPPHPNSAVFAVLGEDALNFSRFVISGPVDTPYEGGLFVFDVFLPSNYPADPPLVQMITTGQGTVKFNVNLYSDGKVCLSLLGSATGASASGGDKWNPETSSLWQVFASIQTQVLVKDPYYNEGGGRSNMRGRGTAETEEASAHENARVILETIRHAAVANLRHPPKGCEKLIRQHFHSLRKRVLARCRRAVEEAPNERLKRATLRASAELRAEMDKLPQQLAGEVES</sequence>
<organism evidence="6 7">
    <name type="scientific">Ectocarpus siliculosus</name>
    <name type="common">Brown alga</name>
    <name type="synonym">Conferva siliculosa</name>
    <dbReference type="NCBI Taxonomy" id="2880"/>
    <lineage>
        <taxon>Eukaryota</taxon>
        <taxon>Sar</taxon>
        <taxon>Stramenopiles</taxon>
        <taxon>Ochrophyta</taxon>
        <taxon>PX clade</taxon>
        <taxon>Phaeophyceae</taxon>
        <taxon>Ectocarpales</taxon>
        <taxon>Ectocarpaceae</taxon>
        <taxon>Ectocarpus</taxon>
    </lineage>
</organism>
<keyword evidence="1" id="KW-0808">Transferase</keyword>
<feature type="compositionally biased region" description="Polar residues" evidence="3">
    <location>
        <begin position="64"/>
        <end position="83"/>
    </location>
</feature>
<dbReference type="Pfam" id="PF00179">
    <property type="entry name" value="UQ_con"/>
    <property type="match status" value="1"/>
</dbReference>
<dbReference type="InParanoid" id="D8LBB4"/>
<evidence type="ECO:0000256" key="1">
    <source>
        <dbReference type="ARBA" id="ARBA00022679"/>
    </source>
</evidence>
<feature type="region of interest" description="Disordered" evidence="3">
    <location>
        <begin position="1198"/>
        <end position="1233"/>
    </location>
</feature>
<feature type="compositionally biased region" description="Basic residues" evidence="3">
    <location>
        <begin position="87"/>
        <end position="97"/>
    </location>
</feature>
<feature type="region of interest" description="Disordered" evidence="3">
    <location>
        <begin position="838"/>
        <end position="864"/>
    </location>
</feature>
<dbReference type="STRING" id="2880.D8LBB4"/>
<accession>D8LBB4</accession>
<keyword evidence="4" id="KW-0812">Transmembrane</keyword>
<feature type="compositionally biased region" description="Basic and acidic residues" evidence="3">
    <location>
        <begin position="98"/>
        <end position="112"/>
    </location>
</feature>
<feature type="region of interest" description="Disordered" evidence="3">
    <location>
        <begin position="64"/>
        <end position="118"/>
    </location>
</feature>
<dbReference type="EMBL" id="FN647682">
    <property type="protein sequence ID" value="CBN76623.1"/>
    <property type="molecule type" value="Genomic_DNA"/>
</dbReference>
<evidence type="ECO:0000256" key="2">
    <source>
        <dbReference type="ARBA" id="ARBA00022786"/>
    </source>
</evidence>
<evidence type="ECO:0000259" key="5">
    <source>
        <dbReference type="PROSITE" id="PS50127"/>
    </source>
</evidence>
<dbReference type="OrthoDB" id="47801at2759"/>
<keyword evidence="4" id="KW-1133">Transmembrane helix</keyword>
<dbReference type="EMBL" id="FN649726">
    <property type="protein sequence ID" value="CBN76623.1"/>
    <property type="molecule type" value="Genomic_DNA"/>
</dbReference>
<dbReference type="eggNOG" id="KOG0895">
    <property type="taxonomic scope" value="Eukaryota"/>
</dbReference>
<feature type="domain" description="UBC core" evidence="5">
    <location>
        <begin position="1521"/>
        <end position="1692"/>
    </location>
</feature>
<feature type="compositionally biased region" description="Pro residues" evidence="3">
    <location>
        <begin position="319"/>
        <end position="329"/>
    </location>
</feature>
<feature type="compositionally biased region" description="Gly residues" evidence="3">
    <location>
        <begin position="1218"/>
        <end position="1229"/>
    </location>
</feature>
<proteinExistence type="predicted"/>
<feature type="compositionally biased region" description="Acidic residues" evidence="3">
    <location>
        <begin position="846"/>
        <end position="857"/>
    </location>
</feature>
<feature type="compositionally biased region" description="Gly residues" evidence="3">
    <location>
        <begin position="1455"/>
        <end position="1465"/>
    </location>
</feature>
<feature type="compositionally biased region" description="Low complexity" evidence="3">
    <location>
        <begin position="1198"/>
        <end position="1217"/>
    </location>
</feature>
<reference evidence="6 7" key="1">
    <citation type="journal article" date="2010" name="Nature">
        <title>The Ectocarpus genome and the independent evolution of multicellularity in brown algae.</title>
        <authorList>
            <person name="Cock J.M."/>
            <person name="Sterck L."/>
            <person name="Rouze P."/>
            <person name="Scornet D."/>
            <person name="Allen A.E."/>
            <person name="Amoutzias G."/>
            <person name="Anthouard V."/>
            <person name="Artiguenave F."/>
            <person name="Aury J.M."/>
            <person name="Badger J.H."/>
            <person name="Beszteri B."/>
            <person name="Billiau K."/>
            <person name="Bonnet E."/>
            <person name="Bothwell J.H."/>
            <person name="Bowler C."/>
            <person name="Boyen C."/>
            <person name="Brownlee C."/>
            <person name="Carrano C.J."/>
            <person name="Charrier B."/>
            <person name="Cho G.Y."/>
            <person name="Coelho S.M."/>
            <person name="Collen J."/>
            <person name="Corre E."/>
            <person name="Da Silva C."/>
            <person name="Delage L."/>
            <person name="Delaroque N."/>
            <person name="Dittami S.M."/>
            <person name="Doulbeau S."/>
            <person name="Elias M."/>
            <person name="Farnham G."/>
            <person name="Gachon C.M."/>
            <person name="Gschloessl B."/>
            <person name="Heesch S."/>
            <person name="Jabbari K."/>
            <person name="Jubin C."/>
            <person name="Kawai H."/>
            <person name="Kimura K."/>
            <person name="Kloareg B."/>
            <person name="Kupper F.C."/>
            <person name="Lang D."/>
            <person name="Le Bail A."/>
            <person name="Leblanc C."/>
            <person name="Lerouge P."/>
            <person name="Lohr M."/>
            <person name="Lopez P.J."/>
            <person name="Martens C."/>
            <person name="Maumus F."/>
            <person name="Michel G."/>
            <person name="Miranda-Saavedra D."/>
            <person name="Morales J."/>
            <person name="Moreau H."/>
            <person name="Motomura T."/>
            <person name="Nagasato C."/>
            <person name="Napoli C.A."/>
            <person name="Nelson D.R."/>
            <person name="Nyvall-Collen P."/>
            <person name="Peters A.F."/>
            <person name="Pommier C."/>
            <person name="Potin P."/>
            <person name="Poulain J."/>
            <person name="Quesneville H."/>
            <person name="Read B."/>
            <person name="Rensing S.A."/>
            <person name="Ritter A."/>
            <person name="Rousvoal S."/>
            <person name="Samanta M."/>
            <person name="Samson G."/>
            <person name="Schroeder D.C."/>
            <person name="Segurens B."/>
            <person name="Strittmatter M."/>
            <person name="Tonon T."/>
            <person name="Tregear J.W."/>
            <person name="Valentin K."/>
            <person name="von Dassow P."/>
            <person name="Yamagishi T."/>
            <person name="Van de Peer Y."/>
            <person name="Wincker P."/>
        </authorList>
    </citation>
    <scope>NUCLEOTIDE SEQUENCE [LARGE SCALE GENOMIC DNA]</scope>
    <source>
        <strain evidence="7">Ec32 / CCAP1310/4</strain>
    </source>
</reference>
<feature type="compositionally biased region" description="Low complexity" evidence="3">
    <location>
        <begin position="190"/>
        <end position="214"/>
    </location>
</feature>
<feature type="region of interest" description="Disordered" evidence="3">
    <location>
        <begin position="755"/>
        <end position="823"/>
    </location>
</feature>
<feature type="region of interest" description="Disordered" evidence="3">
    <location>
        <begin position="132"/>
        <end position="331"/>
    </location>
</feature>
<feature type="compositionally biased region" description="Acidic residues" evidence="3">
    <location>
        <begin position="761"/>
        <end position="774"/>
    </location>
</feature>
<dbReference type="GO" id="GO:0016567">
    <property type="term" value="P:protein ubiquitination"/>
    <property type="evidence" value="ECO:0007669"/>
    <property type="project" value="InterPro"/>
</dbReference>